<dbReference type="PANTHER" id="PTHR43335">
    <property type="entry name" value="ABC TRANSPORTER, ATP-BINDING PROTEIN"/>
    <property type="match status" value="1"/>
</dbReference>
<feature type="domain" description="ABC transporter" evidence="5">
    <location>
        <begin position="4"/>
        <end position="232"/>
    </location>
</feature>
<dbReference type="RefSeq" id="WP_208018740.1">
    <property type="nucleotide sequence ID" value="NZ_JAGDQJ010000024.1"/>
</dbReference>
<dbReference type="InterPro" id="IPR017871">
    <property type="entry name" value="ABC_transporter-like_CS"/>
</dbReference>
<evidence type="ECO:0000256" key="3">
    <source>
        <dbReference type="ARBA" id="ARBA00022741"/>
    </source>
</evidence>
<protein>
    <submittedName>
        <fullName evidence="6">ABC transporter ATP-binding protein</fullName>
    </submittedName>
</protein>
<evidence type="ECO:0000313" key="7">
    <source>
        <dbReference type="Proteomes" id="UP000677611"/>
    </source>
</evidence>
<evidence type="ECO:0000313" key="6">
    <source>
        <dbReference type="EMBL" id="MBO1627405.1"/>
    </source>
</evidence>
<dbReference type="InterPro" id="IPR003593">
    <property type="entry name" value="AAA+_ATPase"/>
</dbReference>
<comment type="caution">
    <text evidence="6">The sequence shown here is derived from an EMBL/GenBank/DDBJ whole genome shotgun (WGS) entry which is preliminary data.</text>
</comment>
<dbReference type="InterPro" id="IPR003439">
    <property type="entry name" value="ABC_transporter-like_ATP-bd"/>
</dbReference>
<sequence>MCILNVQNLTKKIGRRTLVNRISFNAQKGEILGLLGPNGAGKTTTIKMIVGLISKTSGTVTINKKDTSKDFKEAMKDVGVIVENPDLYKFLSGYDNLLHFSRMTPNIPKERLDAVVSLVGLEKNIHNKVSTYSLGMKQRLALAIAFVHKPALLILDEPTNGLDPQGIRDLRFHLKQLATEEKVAIVVSSHLMAEMEMMCDRIAIIDKGNLVGIHDIKDITKEQIQAVQFEVDRTDLAIPLLQKLVIGEEIITSHNGITIKISKEHIPEICDTLAKNGVNVYGIKTMKTTLEDKFIEMTGDGVHND</sequence>
<dbReference type="SUPFAM" id="SSF52540">
    <property type="entry name" value="P-loop containing nucleoside triphosphate hydrolases"/>
    <property type="match status" value="1"/>
</dbReference>
<evidence type="ECO:0000256" key="2">
    <source>
        <dbReference type="ARBA" id="ARBA00022448"/>
    </source>
</evidence>
<gene>
    <name evidence="6" type="ORF">J4P90_19640</name>
</gene>
<dbReference type="GO" id="GO:0005524">
    <property type="term" value="F:ATP binding"/>
    <property type="evidence" value="ECO:0007669"/>
    <property type="project" value="UniProtKB-KW"/>
</dbReference>
<evidence type="ECO:0000259" key="5">
    <source>
        <dbReference type="PROSITE" id="PS50893"/>
    </source>
</evidence>
<dbReference type="InterPro" id="IPR027417">
    <property type="entry name" value="P-loop_NTPase"/>
</dbReference>
<keyword evidence="7" id="KW-1185">Reference proteome</keyword>
<dbReference type="Pfam" id="PF00005">
    <property type="entry name" value="ABC_tran"/>
    <property type="match status" value="1"/>
</dbReference>
<organism evidence="6 7">
    <name type="scientific">Bacillus arachidis</name>
    <dbReference type="NCBI Taxonomy" id="2819290"/>
    <lineage>
        <taxon>Bacteria</taxon>
        <taxon>Bacillati</taxon>
        <taxon>Bacillota</taxon>
        <taxon>Bacilli</taxon>
        <taxon>Bacillales</taxon>
        <taxon>Bacillaceae</taxon>
        <taxon>Bacillus</taxon>
    </lineage>
</organism>
<keyword evidence="4 6" id="KW-0067">ATP-binding</keyword>
<dbReference type="PROSITE" id="PS50893">
    <property type="entry name" value="ABC_TRANSPORTER_2"/>
    <property type="match status" value="1"/>
</dbReference>
<dbReference type="Proteomes" id="UP000677611">
    <property type="component" value="Unassembled WGS sequence"/>
</dbReference>
<reference evidence="6 7" key="1">
    <citation type="submission" date="2021-03" db="EMBL/GenBank/DDBJ databases">
        <title>Identification of novel Bacillus strains.</title>
        <authorList>
            <person name="Xiao Z."/>
            <person name="Li Y."/>
            <person name="Shen J."/>
        </authorList>
    </citation>
    <scope>NUCLEOTIDE SEQUENCE [LARGE SCALE GENOMIC DNA]</scope>
    <source>
        <strain evidence="6 7">SY8</strain>
    </source>
</reference>
<keyword evidence="2" id="KW-0813">Transport</keyword>
<proteinExistence type="inferred from homology"/>
<dbReference type="EMBL" id="JAGDQJ010000024">
    <property type="protein sequence ID" value="MBO1627405.1"/>
    <property type="molecule type" value="Genomic_DNA"/>
</dbReference>
<dbReference type="Gene3D" id="3.40.50.300">
    <property type="entry name" value="P-loop containing nucleotide triphosphate hydrolases"/>
    <property type="match status" value="1"/>
</dbReference>
<comment type="similarity">
    <text evidence="1">Belongs to the ABC transporter superfamily.</text>
</comment>
<evidence type="ECO:0000256" key="1">
    <source>
        <dbReference type="ARBA" id="ARBA00005417"/>
    </source>
</evidence>
<dbReference type="PROSITE" id="PS00211">
    <property type="entry name" value="ABC_TRANSPORTER_1"/>
    <property type="match status" value="1"/>
</dbReference>
<accession>A0ABS3P3N6</accession>
<evidence type="ECO:0000256" key="4">
    <source>
        <dbReference type="ARBA" id="ARBA00022840"/>
    </source>
</evidence>
<name>A0ABS3P3N6_9BACI</name>
<dbReference type="PANTHER" id="PTHR43335:SF4">
    <property type="entry name" value="ABC TRANSPORTER, ATP-BINDING PROTEIN"/>
    <property type="match status" value="1"/>
</dbReference>
<keyword evidence="3" id="KW-0547">Nucleotide-binding</keyword>
<dbReference type="SMART" id="SM00382">
    <property type="entry name" value="AAA"/>
    <property type="match status" value="1"/>
</dbReference>